<evidence type="ECO:0000256" key="1">
    <source>
        <dbReference type="ARBA" id="ARBA00004651"/>
    </source>
</evidence>
<feature type="transmembrane region" description="Helical" evidence="6">
    <location>
        <begin position="350"/>
        <end position="368"/>
    </location>
</feature>
<reference evidence="8" key="1">
    <citation type="journal article" date="2015" name="Nature">
        <title>Complex archaea that bridge the gap between prokaryotes and eukaryotes.</title>
        <authorList>
            <person name="Spang A."/>
            <person name="Saw J.H."/>
            <person name="Jorgensen S.L."/>
            <person name="Zaremba-Niedzwiedzka K."/>
            <person name="Martijn J."/>
            <person name="Lind A.E."/>
            <person name="van Eijk R."/>
            <person name="Schleper C."/>
            <person name="Guy L."/>
            <person name="Ettema T.J."/>
        </authorList>
    </citation>
    <scope>NUCLEOTIDE SEQUENCE</scope>
</reference>
<evidence type="ECO:0000256" key="4">
    <source>
        <dbReference type="ARBA" id="ARBA00022989"/>
    </source>
</evidence>
<keyword evidence="2" id="KW-1003">Cell membrane</keyword>
<keyword evidence="4 6" id="KW-1133">Transmembrane helix</keyword>
<evidence type="ECO:0000259" key="7">
    <source>
        <dbReference type="PROSITE" id="PS50850"/>
    </source>
</evidence>
<feature type="transmembrane region" description="Helical" evidence="6">
    <location>
        <begin position="222"/>
        <end position="242"/>
    </location>
</feature>
<keyword evidence="3 6" id="KW-0812">Transmembrane</keyword>
<dbReference type="InterPro" id="IPR036259">
    <property type="entry name" value="MFS_trans_sf"/>
</dbReference>
<dbReference type="InterPro" id="IPR050189">
    <property type="entry name" value="MFS_Efflux_Transporters"/>
</dbReference>
<dbReference type="Pfam" id="PF07690">
    <property type="entry name" value="MFS_1"/>
    <property type="match status" value="1"/>
</dbReference>
<evidence type="ECO:0000313" key="8">
    <source>
        <dbReference type="EMBL" id="KKN55191.1"/>
    </source>
</evidence>
<dbReference type="PROSITE" id="PS50850">
    <property type="entry name" value="MFS"/>
    <property type="match status" value="1"/>
</dbReference>
<feature type="transmembrane region" description="Helical" evidence="6">
    <location>
        <begin position="145"/>
        <end position="168"/>
    </location>
</feature>
<name>A0A0F9U1G6_9ZZZZ</name>
<feature type="transmembrane region" description="Helical" evidence="6">
    <location>
        <begin position="57"/>
        <end position="74"/>
    </location>
</feature>
<sequence length="405" mass="44137">MNSNTPNSYLSLIKNHAGLLSIAFLAVFTGNLGQSFFIGLFQAPISQQLNLSAGEFGGIYSAITIVGGFLVMFFGPKIDWVSPKRYALTLLIALTLGLLLLTLSPWWALGIFGLGLLRLCGQGLMTHLGSTLAGREFSVNRGRALGFVGLAMPSGEIILPPLTALLLVWLTWQQVWWCILAIILVGWLCLFVFIDWPDAPHQHKAAADKGLQGSNPLRESRFWLLIPMLSALPFTLTGIFVYQSQMTAHLGASTTTYALALTGMGMIRFPMALLGGRWIDDLGVNLIARFYLLPFALALFAAGWLGGNIGIWLLMLGAGLSMSMSSAVSDSLMVKIWGKQNLGRVRSLRSSFLVFSTGICPALLGFLLDAHVHFQHILFGMLVFVIVAWLLAQKPIRQAQQQANA</sequence>
<dbReference type="PANTHER" id="PTHR43124">
    <property type="entry name" value="PURINE EFFLUX PUMP PBUE"/>
    <property type="match status" value="1"/>
</dbReference>
<dbReference type="PANTHER" id="PTHR43124:SF3">
    <property type="entry name" value="CHLORAMPHENICOL EFFLUX PUMP RV0191"/>
    <property type="match status" value="1"/>
</dbReference>
<dbReference type="Gene3D" id="1.20.1250.20">
    <property type="entry name" value="MFS general substrate transporter like domains"/>
    <property type="match status" value="1"/>
</dbReference>
<evidence type="ECO:0000256" key="6">
    <source>
        <dbReference type="SAM" id="Phobius"/>
    </source>
</evidence>
<dbReference type="GO" id="GO:0022857">
    <property type="term" value="F:transmembrane transporter activity"/>
    <property type="evidence" value="ECO:0007669"/>
    <property type="project" value="InterPro"/>
</dbReference>
<gene>
    <name evidence="8" type="ORF">LCGC14_0585000</name>
</gene>
<dbReference type="InterPro" id="IPR020846">
    <property type="entry name" value="MFS_dom"/>
</dbReference>
<proteinExistence type="predicted"/>
<comment type="caution">
    <text evidence="8">The sequence shown here is derived from an EMBL/GenBank/DDBJ whole genome shotgun (WGS) entry which is preliminary data.</text>
</comment>
<feature type="transmembrane region" description="Helical" evidence="6">
    <location>
        <begin position="286"/>
        <end position="305"/>
    </location>
</feature>
<dbReference type="GO" id="GO:0005886">
    <property type="term" value="C:plasma membrane"/>
    <property type="evidence" value="ECO:0007669"/>
    <property type="project" value="UniProtKB-SubCell"/>
</dbReference>
<feature type="transmembrane region" description="Helical" evidence="6">
    <location>
        <begin position="374"/>
        <end position="392"/>
    </location>
</feature>
<dbReference type="EMBL" id="LAZR01000897">
    <property type="protein sequence ID" value="KKN55191.1"/>
    <property type="molecule type" value="Genomic_DNA"/>
</dbReference>
<protein>
    <recommendedName>
        <fullName evidence="7">Major facilitator superfamily (MFS) profile domain-containing protein</fullName>
    </recommendedName>
</protein>
<feature type="transmembrane region" description="Helical" evidence="6">
    <location>
        <begin position="254"/>
        <end position="274"/>
    </location>
</feature>
<dbReference type="SUPFAM" id="SSF103473">
    <property type="entry name" value="MFS general substrate transporter"/>
    <property type="match status" value="1"/>
</dbReference>
<evidence type="ECO:0000256" key="3">
    <source>
        <dbReference type="ARBA" id="ARBA00022692"/>
    </source>
</evidence>
<feature type="domain" description="Major facilitator superfamily (MFS) profile" evidence="7">
    <location>
        <begin position="19"/>
        <end position="400"/>
    </location>
</feature>
<keyword evidence="5 6" id="KW-0472">Membrane</keyword>
<feature type="transmembrane region" description="Helical" evidence="6">
    <location>
        <begin position="174"/>
        <end position="194"/>
    </location>
</feature>
<accession>A0A0F9U1G6</accession>
<comment type="subcellular location">
    <subcellularLocation>
        <location evidence="1">Cell membrane</location>
        <topology evidence="1">Multi-pass membrane protein</topology>
    </subcellularLocation>
</comment>
<evidence type="ECO:0000256" key="5">
    <source>
        <dbReference type="ARBA" id="ARBA00023136"/>
    </source>
</evidence>
<dbReference type="InterPro" id="IPR011701">
    <property type="entry name" value="MFS"/>
</dbReference>
<feature type="transmembrane region" description="Helical" evidence="6">
    <location>
        <begin position="86"/>
        <end position="109"/>
    </location>
</feature>
<organism evidence="8">
    <name type="scientific">marine sediment metagenome</name>
    <dbReference type="NCBI Taxonomy" id="412755"/>
    <lineage>
        <taxon>unclassified sequences</taxon>
        <taxon>metagenomes</taxon>
        <taxon>ecological metagenomes</taxon>
    </lineage>
</organism>
<dbReference type="AlphaFoldDB" id="A0A0F9U1G6"/>
<evidence type="ECO:0000256" key="2">
    <source>
        <dbReference type="ARBA" id="ARBA00022475"/>
    </source>
</evidence>